<dbReference type="PANTHER" id="PTHR30535">
    <property type="entry name" value="VITAMIN B12-BINDING PROTEIN"/>
    <property type="match status" value="1"/>
</dbReference>
<dbReference type="Pfam" id="PF01497">
    <property type="entry name" value="Peripla_BP_2"/>
    <property type="match status" value="1"/>
</dbReference>
<dbReference type="InterPro" id="IPR050902">
    <property type="entry name" value="ABC_Transporter_SBP"/>
</dbReference>
<dbReference type="EMBL" id="FOZN01000001">
    <property type="protein sequence ID" value="SFR98760.1"/>
    <property type="molecule type" value="Genomic_DNA"/>
</dbReference>
<protein>
    <submittedName>
        <fullName evidence="5">Iron complex transport system substrate-binding protein</fullName>
    </submittedName>
</protein>
<reference evidence="5 6" key="1">
    <citation type="submission" date="2016-10" db="EMBL/GenBank/DDBJ databases">
        <authorList>
            <person name="Varghese N."/>
            <person name="Submissions S."/>
        </authorList>
    </citation>
    <scope>NUCLEOTIDE SEQUENCE [LARGE SCALE GENOMIC DNA]</scope>
    <source>
        <strain evidence="5 6">IAM 15147</strain>
    </source>
</reference>
<dbReference type="AlphaFoldDB" id="A0AA94KYI0"/>
<feature type="chain" id="PRO_5041735340" evidence="3">
    <location>
        <begin position="33"/>
        <end position="343"/>
    </location>
</feature>
<feature type="compositionally biased region" description="Low complexity" evidence="2">
    <location>
        <begin position="44"/>
        <end position="53"/>
    </location>
</feature>
<evidence type="ECO:0000313" key="6">
    <source>
        <dbReference type="Proteomes" id="UP000198506"/>
    </source>
</evidence>
<dbReference type="PANTHER" id="PTHR30535:SF7">
    <property type="entry name" value="IRON(III) DICITRATE-BINDING PROTEIN"/>
    <property type="match status" value="1"/>
</dbReference>
<accession>A0AA94KYI0</accession>
<dbReference type="RefSeq" id="WP_092915126.1">
    <property type="nucleotide sequence ID" value="NZ_FOZN01000001.1"/>
</dbReference>
<proteinExistence type="inferred from homology"/>
<evidence type="ECO:0000256" key="2">
    <source>
        <dbReference type="SAM" id="MobiDB-lite"/>
    </source>
</evidence>
<feature type="signal peptide" evidence="3">
    <location>
        <begin position="1"/>
        <end position="32"/>
    </location>
</feature>
<dbReference type="Gene3D" id="3.40.50.1980">
    <property type="entry name" value="Nitrogenase molybdenum iron protein domain"/>
    <property type="match status" value="2"/>
</dbReference>
<dbReference type="InterPro" id="IPR002491">
    <property type="entry name" value="ABC_transptr_periplasmic_BD"/>
</dbReference>
<keyword evidence="6" id="KW-1185">Reference proteome</keyword>
<dbReference type="SUPFAM" id="SSF53807">
    <property type="entry name" value="Helical backbone' metal receptor"/>
    <property type="match status" value="1"/>
</dbReference>
<name>A0AA94KYI0_9MICO</name>
<evidence type="ECO:0000256" key="3">
    <source>
        <dbReference type="SAM" id="SignalP"/>
    </source>
</evidence>
<keyword evidence="3" id="KW-0732">Signal</keyword>
<dbReference type="PROSITE" id="PS51257">
    <property type="entry name" value="PROKAR_LIPOPROTEIN"/>
    <property type="match status" value="1"/>
</dbReference>
<feature type="domain" description="Fe/B12 periplasmic-binding" evidence="4">
    <location>
        <begin position="72"/>
        <end position="343"/>
    </location>
</feature>
<organism evidence="5 6">
    <name type="scientific">Agrococcus baldri</name>
    <dbReference type="NCBI Taxonomy" id="153730"/>
    <lineage>
        <taxon>Bacteria</taxon>
        <taxon>Bacillati</taxon>
        <taxon>Actinomycetota</taxon>
        <taxon>Actinomycetes</taxon>
        <taxon>Micrococcales</taxon>
        <taxon>Microbacteriaceae</taxon>
        <taxon>Agrococcus</taxon>
    </lineage>
</organism>
<sequence>MHAPSRTRRRRGRLAPTVALLALSTLALTACAGQPTPTGSADPGASGTSGAEASAIDDCGIDVTPMTHPAERIVAIKSTAAELVVALGLGEHIVTTAFLDGPVLSADGSELDAPTIEGMPSREAVLGLDPDAVVAGWESAFAPEAVGDREQLQQLGVTTWVSPAACWSTEVPPLTWDALFGEFADAGAVLGVPEAGTSLAESQRAALAEVEPVAEGADGALTALWYSSGEDAPYVGAGSGAPQLVLDAAGLTNVEAEIDETWTTLSWEALAASDPDVIVLVDAPWHTAESKIERLRANAATAQLSAVQAERFVVVPFPMAEAGVGSVEAAALVADAVREMGME</sequence>
<evidence type="ECO:0000313" key="5">
    <source>
        <dbReference type="EMBL" id="SFR98760.1"/>
    </source>
</evidence>
<feature type="region of interest" description="Disordered" evidence="2">
    <location>
        <begin position="34"/>
        <end position="53"/>
    </location>
</feature>
<comment type="similarity">
    <text evidence="1">Belongs to the bacterial solute-binding protein 8 family.</text>
</comment>
<gene>
    <name evidence="5" type="ORF">SAMN04487783_0268</name>
</gene>
<evidence type="ECO:0000256" key="1">
    <source>
        <dbReference type="ARBA" id="ARBA00008814"/>
    </source>
</evidence>
<evidence type="ECO:0000259" key="4">
    <source>
        <dbReference type="PROSITE" id="PS50983"/>
    </source>
</evidence>
<dbReference type="Proteomes" id="UP000198506">
    <property type="component" value="Unassembled WGS sequence"/>
</dbReference>
<dbReference type="PROSITE" id="PS50983">
    <property type="entry name" value="FE_B12_PBP"/>
    <property type="match status" value="1"/>
</dbReference>
<comment type="caution">
    <text evidence="5">The sequence shown here is derived from an EMBL/GenBank/DDBJ whole genome shotgun (WGS) entry which is preliminary data.</text>
</comment>